<proteinExistence type="predicted"/>
<reference evidence="1" key="1">
    <citation type="submission" date="2021-01" db="EMBL/GenBank/DDBJ databases">
        <authorList>
            <consortium name="Genoscope - CEA"/>
            <person name="William W."/>
        </authorList>
    </citation>
    <scope>NUCLEOTIDE SEQUENCE</scope>
</reference>
<gene>
    <name evidence="1" type="ORF">DARMORV10_A06P29130.1</name>
</gene>
<dbReference type="AlphaFoldDB" id="A0A816SPB3"/>
<dbReference type="Gramene" id="CDY00285">
    <property type="protein sequence ID" value="CDY00285"/>
    <property type="gene ID" value="GSBRNA2T00109863001"/>
</dbReference>
<sequence>MSGLRTQTRLEKAKVKNPSFLSDTIFRENRFKSVFRRRRRPFSSSSLLCSSKATSSLLLSVLVRTRTVSSMAETALAADTGLITTGTDCFSGDSWKALSPGLFISLLHQVWLHLHLDLRSPPF</sequence>
<accession>A0A816SPB3</accession>
<name>A0A816SPB3_BRANA</name>
<dbReference type="EMBL" id="HG994360">
    <property type="protein sequence ID" value="CAF2087456.1"/>
    <property type="molecule type" value="Genomic_DNA"/>
</dbReference>
<organism evidence="1">
    <name type="scientific">Brassica napus</name>
    <name type="common">Rape</name>
    <dbReference type="NCBI Taxonomy" id="3708"/>
    <lineage>
        <taxon>Eukaryota</taxon>
        <taxon>Viridiplantae</taxon>
        <taxon>Streptophyta</taxon>
        <taxon>Embryophyta</taxon>
        <taxon>Tracheophyta</taxon>
        <taxon>Spermatophyta</taxon>
        <taxon>Magnoliopsida</taxon>
        <taxon>eudicotyledons</taxon>
        <taxon>Gunneridae</taxon>
        <taxon>Pentapetalae</taxon>
        <taxon>rosids</taxon>
        <taxon>malvids</taxon>
        <taxon>Brassicales</taxon>
        <taxon>Brassicaceae</taxon>
        <taxon>Brassiceae</taxon>
        <taxon>Brassica</taxon>
    </lineage>
</organism>
<protein>
    <submittedName>
        <fullName evidence="1">(rape) hypothetical protein</fullName>
    </submittedName>
</protein>
<evidence type="ECO:0000313" key="1">
    <source>
        <dbReference type="EMBL" id="CAF2087456.1"/>
    </source>
</evidence>
<dbReference type="Proteomes" id="UP001295469">
    <property type="component" value="Chromosome A06"/>
</dbReference>